<feature type="chain" id="PRO_5029759671" evidence="3">
    <location>
        <begin position="30"/>
        <end position="361"/>
    </location>
</feature>
<evidence type="ECO:0000256" key="2">
    <source>
        <dbReference type="SAM" id="Phobius"/>
    </source>
</evidence>
<comment type="caution">
    <text evidence="4">The sequence shown here is derived from an EMBL/GenBank/DDBJ whole genome shotgun (WGS) entry which is preliminary data.</text>
</comment>
<keyword evidence="2" id="KW-0472">Membrane</keyword>
<dbReference type="Proteomes" id="UP000593571">
    <property type="component" value="Unassembled WGS sequence"/>
</dbReference>
<feature type="region of interest" description="Disordered" evidence="1">
    <location>
        <begin position="93"/>
        <end position="120"/>
    </location>
</feature>
<dbReference type="EMBL" id="JACASE010000016">
    <property type="protein sequence ID" value="KAF6401446.1"/>
    <property type="molecule type" value="Genomic_DNA"/>
</dbReference>
<keyword evidence="5" id="KW-1185">Reference proteome</keyword>
<gene>
    <name evidence="4" type="ORF">HJG63_009548</name>
</gene>
<organism evidence="4 5">
    <name type="scientific">Rousettus aegyptiacus</name>
    <name type="common">Egyptian fruit bat</name>
    <name type="synonym">Pteropus aegyptiacus</name>
    <dbReference type="NCBI Taxonomy" id="9407"/>
    <lineage>
        <taxon>Eukaryota</taxon>
        <taxon>Metazoa</taxon>
        <taxon>Chordata</taxon>
        <taxon>Craniata</taxon>
        <taxon>Vertebrata</taxon>
        <taxon>Euteleostomi</taxon>
        <taxon>Mammalia</taxon>
        <taxon>Eutheria</taxon>
        <taxon>Laurasiatheria</taxon>
        <taxon>Chiroptera</taxon>
        <taxon>Yinpterochiroptera</taxon>
        <taxon>Pteropodoidea</taxon>
        <taxon>Pteropodidae</taxon>
        <taxon>Rousettinae</taxon>
        <taxon>Rousettus</taxon>
    </lineage>
</organism>
<feature type="transmembrane region" description="Helical" evidence="2">
    <location>
        <begin position="279"/>
        <end position="298"/>
    </location>
</feature>
<evidence type="ECO:0000313" key="4">
    <source>
        <dbReference type="EMBL" id="KAF6401446.1"/>
    </source>
</evidence>
<accession>A0A7J8BSL2</accession>
<evidence type="ECO:0000313" key="5">
    <source>
        <dbReference type="Proteomes" id="UP000593571"/>
    </source>
</evidence>
<reference evidence="4 5" key="1">
    <citation type="journal article" date="2020" name="Nature">
        <title>Six reference-quality genomes reveal evolution of bat adaptations.</title>
        <authorList>
            <person name="Jebb D."/>
            <person name="Huang Z."/>
            <person name="Pippel M."/>
            <person name="Hughes G.M."/>
            <person name="Lavrichenko K."/>
            <person name="Devanna P."/>
            <person name="Winkler S."/>
            <person name="Jermiin L.S."/>
            <person name="Skirmuntt E.C."/>
            <person name="Katzourakis A."/>
            <person name="Burkitt-Gray L."/>
            <person name="Ray D.A."/>
            <person name="Sullivan K.A.M."/>
            <person name="Roscito J.G."/>
            <person name="Kirilenko B.M."/>
            <person name="Davalos L.M."/>
            <person name="Corthals A.P."/>
            <person name="Power M.L."/>
            <person name="Jones G."/>
            <person name="Ransome R.D."/>
            <person name="Dechmann D.K.N."/>
            <person name="Locatelli A.G."/>
            <person name="Puechmaille S.J."/>
            <person name="Fedrigo O."/>
            <person name="Jarvis E.D."/>
            <person name="Hiller M."/>
            <person name="Vernes S.C."/>
            <person name="Myers E.W."/>
            <person name="Teeling E.C."/>
        </authorList>
    </citation>
    <scope>NUCLEOTIDE SEQUENCE [LARGE SCALE GENOMIC DNA]</scope>
    <source>
        <strain evidence="4">MRouAeg1</strain>
        <tissue evidence="4">Muscle</tissue>
    </source>
</reference>
<keyword evidence="3" id="KW-0732">Signal</keyword>
<keyword evidence="2" id="KW-1133">Transmembrane helix</keyword>
<evidence type="ECO:0000256" key="3">
    <source>
        <dbReference type="SAM" id="SignalP"/>
    </source>
</evidence>
<feature type="region of interest" description="Disordered" evidence="1">
    <location>
        <begin position="162"/>
        <end position="203"/>
    </location>
</feature>
<proteinExistence type="predicted"/>
<dbReference type="AlphaFoldDB" id="A0A7J8BSL2"/>
<sequence>MRVHAEGWISRLNLALRCALLLCIRGCCRHNLCLLRSSPSPRPPPPAVQSLLPAGSRHQMDIRNFYHVRDHRRDAPCHGYHFLLPGRTTTSAFSPPAPSLTKAAVGARPGGRSLNATSSASPHPSLIHLFVYYLDPFYSSRSTAFRWTDCNAADCNRSLKKTPKGKTLSGSPDKALWSRREGMRGSPSSGTRVISGAKGRPPGVRTSEGIQIEFYFSFCERTAASEFRKTDSPDPGRRPQQLALRHARPGCSWTRPTRKKAWIRKDGGEQRAFGRRRRYLIVCVIGGAAVGRMLWSFLPALPHPHPSACCHCARTRAAFYLFFLVFSFCLLPTLFLPPFLSSSLPSSGERPLSPCSQRTLI</sequence>
<feature type="transmembrane region" description="Helical" evidence="2">
    <location>
        <begin position="318"/>
        <end position="340"/>
    </location>
</feature>
<protein>
    <submittedName>
        <fullName evidence="4">Uncharacterized protein</fullName>
    </submittedName>
</protein>
<feature type="signal peptide" evidence="3">
    <location>
        <begin position="1"/>
        <end position="29"/>
    </location>
</feature>
<name>A0A7J8BSL2_ROUAE</name>
<keyword evidence="2" id="KW-0812">Transmembrane</keyword>
<evidence type="ECO:0000256" key="1">
    <source>
        <dbReference type="SAM" id="MobiDB-lite"/>
    </source>
</evidence>